<keyword evidence="10" id="KW-1185">Reference proteome</keyword>
<evidence type="ECO:0000313" key="9">
    <source>
        <dbReference type="EMBL" id="MBD8022889.1"/>
    </source>
</evidence>
<evidence type="ECO:0000256" key="7">
    <source>
        <dbReference type="SAM" id="Phobius"/>
    </source>
</evidence>
<dbReference type="Proteomes" id="UP000602532">
    <property type="component" value="Unassembled WGS sequence"/>
</dbReference>
<sequence>MSQSPDAPRSPDDVDVDDAILAEARAEASGTSSAARADAAADADQPDPLPPRSRGASLWRDRNFLTLWSGQALSQFGAQIAELAIPVLAVLLLDATEFQVGVLNAANVAAFLLVGLPAGAWIDRMRKRHVMIAADVVRAGALALVPLLWILGVLQIWHLVVIAAIIGIATVFFDVSYQSIVPSLVRPNQIAEANGKLQSTYELANIAGPGFGGWLIGVVTAPVAVLTTAGTYVVSAFALLVTRDHEEEHDPAQRGPILHEIWEGLRFVFTEKLLRRIVATTGTSNFFNTVSTTLLPLFLLRELGFSPASLGLIFSLASVGGLLGAMATPHIVRRIGEARAIPAAALGFSFVALLLPVAALTPAFAFPLLVCQFFVMSFMVLVYNITQVTFRQRITPPRLLGRMNASVRFVIWGVMPIAALLAGVLGTWLGVIPTMWIGAIGQLLSAVFVVFSPFWSMRELPDQHTGGAASAAEG</sequence>
<feature type="transmembrane region" description="Helical" evidence="7">
    <location>
        <begin position="364"/>
        <end position="386"/>
    </location>
</feature>
<dbReference type="PANTHER" id="PTHR23513:SF6">
    <property type="entry name" value="MAJOR FACILITATOR SUPERFAMILY ASSOCIATED DOMAIN-CONTAINING PROTEIN"/>
    <property type="match status" value="1"/>
</dbReference>
<evidence type="ECO:0000256" key="1">
    <source>
        <dbReference type="ARBA" id="ARBA00004651"/>
    </source>
</evidence>
<feature type="transmembrane region" description="Helical" evidence="7">
    <location>
        <begin position="277"/>
        <end position="299"/>
    </location>
</feature>
<organism evidence="9 10">
    <name type="scientific">Microbacterium gallinarum</name>
    <dbReference type="NCBI Taxonomy" id="2762209"/>
    <lineage>
        <taxon>Bacteria</taxon>
        <taxon>Bacillati</taxon>
        <taxon>Actinomycetota</taxon>
        <taxon>Actinomycetes</taxon>
        <taxon>Micrococcales</taxon>
        <taxon>Microbacteriaceae</taxon>
        <taxon>Microbacterium</taxon>
    </lineage>
</organism>
<keyword evidence="3 7" id="KW-0812">Transmembrane</keyword>
<reference evidence="9 10" key="1">
    <citation type="submission" date="2020-08" db="EMBL/GenBank/DDBJ databases">
        <title>A Genomic Blueprint of the Chicken Gut Microbiome.</title>
        <authorList>
            <person name="Gilroy R."/>
            <person name="Ravi A."/>
            <person name="Getino M."/>
            <person name="Pursley I."/>
            <person name="Horton D.L."/>
            <person name="Alikhan N.-F."/>
            <person name="Baker D."/>
            <person name="Gharbi K."/>
            <person name="Hall N."/>
            <person name="Watson M."/>
            <person name="Adriaenssens E.M."/>
            <person name="Foster-Nyarko E."/>
            <person name="Jarju S."/>
            <person name="Secka A."/>
            <person name="Antonio M."/>
            <person name="Oren A."/>
            <person name="Chaudhuri R."/>
            <person name="La Ragione R.M."/>
            <person name="Hildebrand F."/>
            <person name="Pallen M.J."/>
        </authorList>
    </citation>
    <scope>NUCLEOTIDE SEQUENCE [LARGE SCALE GENOMIC DNA]</scope>
    <source>
        <strain evidence="9 10">Sa1CUA4</strain>
    </source>
</reference>
<feature type="transmembrane region" description="Helical" evidence="7">
    <location>
        <begin position="72"/>
        <end position="92"/>
    </location>
</feature>
<gene>
    <name evidence="9" type="ORF">H9622_04695</name>
</gene>
<dbReference type="InterPro" id="IPR011701">
    <property type="entry name" value="MFS"/>
</dbReference>
<evidence type="ECO:0000259" key="8">
    <source>
        <dbReference type="PROSITE" id="PS50850"/>
    </source>
</evidence>
<comment type="subcellular location">
    <subcellularLocation>
        <location evidence="1">Cell membrane</location>
        <topology evidence="1">Multi-pass membrane protein</topology>
    </subcellularLocation>
</comment>
<protein>
    <submittedName>
        <fullName evidence="9">MFS transporter</fullName>
    </submittedName>
</protein>
<evidence type="ECO:0000256" key="6">
    <source>
        <dbReference type="SAM" id="MobiDB-lite"/>
    </source>
</evidence>
<evidence type="ECO:0000256" key="2">
    <source>
        <dbReference type="ARBA" id="ARBA00022475"/>
    </source>
</evidence>
<evidence type="ECO:0000256" key="4">
    <source>
        <dbReference type="ARBA" id="ARBA00022989"/>
    </source>
</evidence>
<evidence type="ECO:0000313" key="10">
    <source>
        <dbReference type="Proteomes" id="UP000602532"/>
    </source>
</evidence>
<dbReference type="SUPFAM" id="SSF103473">
    <property type="entry name" value="MFS general substrate transporter"/>
    <property type="match status" value="1"/>
</dbReference>
<feature type="transmembrane region" description="Helical" evidence="7">
    <location>
        <begin position="130"/>
        <end position="150"/>
    </location>
</feature>
<keyword evidence="2" id="KW-1003">Cell membrane</keyword>
<accession>A0ABR8X0M5</accession>
<dbReference type="PANTHER" id="PTHR23513">
    <property type="entry name" value="INTEGRAL MEMBRANE EFFLUX PROTEIN-RELATED"/>
    <property type="match status" value="1"/>
</dbReference>
<comment type="caution">
    <text evidence="9">The sequence shown here is derived from an EMBL/GenBank/DDBJ whole genome shotgun (WGS) entry which is preliminary data.</text>
</comment>
<feature type="transmembrane region" description="Helical" evidence="7">
    <location>
        <begin position="156"/>
        <end position="177"/>
    </location>
</feature>
<feature type="transmembrane region" description="Helical" evidence="7">
    <location>
        <begin position="340"/>
        <end position="358"/>
    </location>
</feature>
<feature type="transmembrane region" description="Helical" evidence="7">
    <location>
        <begin position="98"/>
        <end position="118"/>
    </location>
</feature>
<evidence type="ECO:0000256" key="5">
    <source>
        <dbReference type="ARBA" id="ARBA00023136"/>
    </source>
</evidence>
<dbReference type="Gene3D" id="1.20.1250.20">
    <property type="entry name" value="MFS general substrate transporter like domains"/>
    <property type="match status" value="1"/>
</dbReference>
<dbReference type="InterPro" id="IPR020846">
    <property type="entry name" value="MFS_dom"/>
</dbReference>
<proteinExistence type="predicted"/>
<feature type="transmembrane region" description="Helical" evidence="7">
    <location>
        <begin position="435"/>
        <end position="455"/>
    </location>
</feature>
<dbReference type="Pfam" id="PF07690">
    <property type="entry name" value="MFS_1"/>
    <property type="match status" value="1"/>
</dbReference>
<feature type="transmembrane region" description="Helical" evidence="7">
    <location>
        <begin position="407"/>
        <end position="429"/>
    </location>
</feature>
<feature type="transmembrane region" description="Helical" evidence="7">
    <location>
        <begin position="305"/>
        <end position="328"/>
    </location>
</feature>
<dbReference type="RefSeq" id="WP_191764706.1">
    <property type="nucleotide sequence ID" value="NZ_JACSPM010000001.1"/>
</dbReference>
<name>A0ABR8X0M5_9MICO</name>
<dbReference type="InterPro" id="IPR036259">
    <property type="entry name" value="MFS_trans_sf"/>
</dbReference>
<dbReference type="CDD" id="cd06173">
    <property type="entry name" value="MFS_MefA_like"/>
    <property type="match status" value="1"/>
</dbReference>
<keyword evidence="5 7" id="KW-0472">Membrane</keyword>
<keyword evidence="4 7" id="KW-1133">Transmembrane helix</keyword>
<dbReference type="PROSITE" id="PS50850">
    <property type="entry name" value="MFS"/>
    <property type="match status" value="1"/>
</dbReference>
<feature type="domain" description="Major facilitator superfamily (MFS) profile" evidence="8">
    <location>
        <begin position="274"/>
        <end position="474"/>
    </location>
</feature>
<dbReference type="EMBL" id="JACSPM010000001">
    <property type="protein sequence ID" value="MBD8022889.1"/>
    <property type="molecule type" value="Genomic_DNA"/>
</dbReference>
<evidence type="ECO:0000256" key="3">
    <source>
        <dbReference type="ARBA" id="ARBA00022692"/>
    </source>
</evidence>
<feature type="compositionally biased region" description="Low complexity" evidence="6">
    <location>
        <begin position="34"/>
        <end position="43"/>
    </location>
</feature>
<feature type="region of interest" description="Disordered" evidence="6">
    <location>
        <begin position="1"/>
        <end position="54"/>
    </location>
</feature>